<feature type="signal peptide" evidence="1">
    <location>
        <begin position="1"/>
        <end position="25"/>
    </location>
</feature>
<reference evidence="2" key="1">
    <citation type="submission" date="2020-12" db="EMBL/GenBank/DDBJ databases">
        <authorList>
            <person name="Rodrigo-Torres L."/>
            <person name="Arahal R. D."/>
            <person name="Lucena T."/>
        </authorList>
    </citation>
    <scope>NUCLEOTIDE SEQUENCE</scope>
    <source>
        <strain evidence="2">CECT 9390</strain>
    </source>
</reference>
<organism evidence="2 3">
    <name type="scientific">Chryseobacterium aquaeductus</name>
    <dbReference type="NCBI Taxonomy" id="2675056"/>
    <lineage>
        <taxon>Bacteria</taxon>
        <taxon>Pseudomonadati</taxon>
        <taxon>Bacteroidota</taxon>
        <taxon>Flavobacteriia</taxon>
        <taxon>Flavobacteriales</taxon>
        <taxon>Weeksellaceae</taxon>
        <taxon>Chryseobacterium group</taxon>
        <taxon>Chryseobacterium</taxon>
    </lineage>
</organism>
<feature type="chain" id="PRO_5040209061" evidence="1">
    <location>
        <begin position="26"/>
        <end position="115"/>
    </location>
</feature>
<dbReference type="AlphaFoldDB" id="A0A9N8MGB7"/>
<evidence type="ECO:0000256" key="1">
    <source>
        <dbReference type="SAM" id="SignalP"/>
    </source>
</evidence>
<comment type="caution">
    <text evidence="2">The sequence shown here is derived from an EMBL/GenBank/DDBJ whole genome shotgun (WGS) entry which is preliminary data.</text>
</comment>
<evidence type="ECO:0000313" key="3">
    <source>
        <dbReference type="Proteomes" id="UP000662618"/>
    </source>
</evidence>
<dbReference type="PROSITE" id="PS51257">
    <property type="entry name" value="PROKAR_LIPOPROTEIN"/>
    <property type="match status" value="1"/>
</dbReference>
<keyword evidence="1" id="KW-0732">Signal</keyword>
<proteinExistence type="predicted"/>
<sequence>MSKITIKVRKIQIALLLLSLMSVTACNEGESKEDEVENVDKKSAIETELSVQHIDTADVLVTKHKIWKNNKLFKQIIKRDTIPNLGDTLQIVEDESGNEHNTKVKKDYEFYITVQ</sequence>
<dbReference type="EMBL" id="CAJIMS010000001">
    <property type="protein sequence ID" value="CAD7805106.1"/>
    <property type="molecule type" value="Genomic_DNA"/>
</dbReference>
<gene>
    <name evidence="2" type="ORF">CHRY9390_01319</name>
</gene>
<evidence type="ECO:0000313" key="2">
    <source>
        <dbReference type="EMBL" id="CAD7805106.1"/>
    </source>
</evidence>
<accession>A0A9N8MGB7</accession>
<name>A0A9N8MGB7_9FLAO</name>
<dbReference type="Proteomes" id="UP000662618">
    <property type="component" value="Unassembled WGS sequence"/>
</dbReference>
<protein>
    <submittedName>
        <fullName evidence="2">Uncharacterized protein</fullName>
    </submittedName>
</protein>
<keyword evidence="3" id="KW-1185">Reference proteome</keyword>